<dbReference type="InterPro" id="IPR029787">
    <property type="entry name" value="Nucleotide_cyclase"/>
</dbReference>
<evidence type="ECO:0000313" key="2">
    <source>
        <dbReference type="Proteomes" id="UP000747399"/>
    </source>
</evidence>
<reference evidence="1" key="1">
    <citation type="journal article" date="2021" name="Proc. Natl. Acad. Sci. U.S.A.">
        <title>Three genomes in the algal genus Volvox reveal the fate of a haploid sex-determining region after a transition to homothallism.</title>
        <authorList>
            <person name="Yamamoto K."/>
            <person name="Hamaji T."/>
            <person name="Kawai-Toyooka H."/>
            <person name="Matsuzaki R."/>
            <person name="Takahashi F."/>
            <person name="Nishimura Y."/>
            <person name="Kawachi M."/>
            <person name="Noguchi H."/>
            <person name="Minakuchi Y."/>
            <person name="Umen J.G."/>
            <person name="Toyoda A."/>
            <person name="Nozaki H."/>
        </authorList>
    </citation>
    <scope>NUCLEOTIDE SEQUENCE</scope>
    <source>
        <strain evidence="1">NIES-3780</strain>
    </source>
</reference>
<sequence length="166" mass="17929">MAVGGCPEAGDPVAVAVRVAMCAREMVMATAGFRSSAGQQVQIRLGLHSVELSEGERGRAPRRWVRGQTGLLSFTPAACWSRRPEIGGGSAVGVKPGGGHSGCGCLWLRMRGISGDREERRKLKVVVLYALVDGSLRNNRVRCWSQQVDVWNRKNLSPDSPSFNLP</sequence>
<organism evidence="1 2">
    <name type="scientific">Volvox africanus</name>
    <dbReference type="NCBI Taxonomy" id="51714"/>
    <lineage>
        <taxon>Eukaryota</taxon>
        <taxon>Viridiplantae</taxon>
        <taxon>Chlorophyta</taxon>
        <taxon>core chlorophytes</taxon>
        <taxon>Chlorophyceae</taxon>
        <taxon>CS clade</taxon>
        <taxon>Chlamydomonadales</taxon>
        <taxon>Volvocaceae</taxon>
        <taxon>Volvox</taxon>
    </lineage>
</organism>
<dbReference type="Proteomes" id="UP000747399">
    <property type="component" value="Unassembled WGS sequence"/>
</dbReference>
<dbReference type="AlphaFoldDB" id="A0A8J4EWU8"/>
<protein>
    <submittedName>
        <fullName evidence="1">Uncharacterized protein</fullName>
    </submittedName>
</protein>
<keyword evidence="2" id="KW-1185">Reference proteome</keyword>
<name>A0A8J4EWU8_9CHLO</name>
<gene>
    <name evidence="1" type="ORF">Vafri_3876</name>
</gene>
<comment type="caution">
    <text evidence="1">The sequence shown here is derived from an EMBL/GenBank/DDBJ whole genome shotgun (WGS) entry which is preliminary data.</text>
</comment>
<accession>A0A8J4EWU8</accession>
<evidence type="ECO:0000313" key="1">
    <source>
        <dbReference type="EMBL" id="GIL47042.1"/>
    </source>
</evidence>
<proteinExistence type="predicted"/>
<dbReference type="Gene3D" id="3.30.70.1230">
    <property type="entry name" value="Nucleotide cyclase"/>
    <property type="match status" value="1"/>
</dbReference>
<dbReference type="EMBL" id="BNCO01000004">
    <property type="protein sequence ID" value="GIL47042.1"/>
    <property type="molecule type" value="Genomic_DNA"/>
</dbReference>